<keyword evidence="2" id="KW-1185">Reference proteome</keyword>
<comment type="caution">
    <text evidence="1">The sequence shown here is derived from an EMBL/GenBank/DDBJ whole genome shotgun (WGS) entry which is preliminary data.</text>
</comment>
<gene>
    <name evidence="1" type="ORF">E2F50_22150</name>
</gene>
<organism evidence="1 2">
    <name type="scientific">Rhizobium deserti</name>
    <dbReference type="NCBI Taxonomy" id="2547961"/>
    <lineage>
        <taxon>Bacteria</taxon>
        <taxon>Pseudomonadati</taxon>
        <taxon>Pseudomonadota</taxon>
        <taxon>Alphaproteobacteria</taxon>
        <taxon>Hyphomicrobiales</taxon>
        <taxon>Rhizobiaceae</taxon>
        <taxon>Rhizobium/Agrobacterium group</taxon>
        <taxon>Rhizobium</taxon>
    </lineage>
</organism>
<proteinExistence type="predicted"/>
<dbReference type="RefSeq" id="WP_133318364.1">
    <property type="nucleotide sequence ID" value="NZ_SMTL01000009.1"/>
</dbReference>
<dbReference type="InterPro" id="IPR009962">
    <property type="entry name" value="DUF1488"/>
</dbReference>
<evidence type="ECO:0000313" key="1">
    <source>
        <dbReference type="EMBL" id="TDK29898.1"/>
    </source>
</evidence>
<dbReference type="Proteomes" id="UP000295238">
    <property type="component" value="Unassembled WGS sequence"/>
</dbReference>
<dbReference type="Pfam" id="PF07369">
    <property type="entry name" value="DUF1488"/>
    <property type="match status" value="1"/>
</dbReference>
<protein>
    <submittedName>
        <fullName evidence="1">DUF1488 domain-containing protein</fullName>
    </submittedName>
</protein>
<dbReference type="OrthoDB" id="7360668at2"/>
<accession>A0A4R5U6T3</accession>
<dbReference type="SUPFAM" id="SSF160272">
    <property type="entry name" value="Shew3726-like"/>
    <property type="match status" value="1"/>
</dbReference>
<reference evidence="1 2" key="1">
    <citation type="submission" date="2019-03" db="EMBL/GenBank/DDBJ databases">
        <title>Rhizobium sp. nov., an bacterium isolated from biocrust in Mu Us Desert.</title>
        <authorList>
            <person name="Lixiong L."/>
        </authorList>
    </citation>
    <scope>NUCLEOTIDE SEQUENCE [LARGE SCALE GENOMIC DNA]</scope>
    <source>
        <strain evidence="1 2">SPY-1</strain>
    </source>
</reference>
<dbReference type="EMBL" id="SMTL01000009">
    <property type="protein sequence ID" value="TDK29898.1"/>
    <property type="molecule type" value="Genomic_DNA"/>
</dbReference>
<evidence type="ECO:0000313" key="2">
    <source>
        <dbReference type="Proteomes" id="UP000295238"/>
    </source>
</evidence>
<dbReference type="AlphaFoldDB" id="A0A4R5U6T3"/>
<dbReference type="InterPro" id="IPR036692">
    <property type="entry name" value="Shew3726-like_sf"/>
</dbReference>
<name>A0A4R5U6T3_9HYPH</name>
<sequence length="84" mass="9569">MALAFPNASRSFDDARNLIRFTGYDGMFEVRFFVDAAALSTARLSEQDYLRAFDAARLKIQQIASKLYNPKHGMTYTLRAADLR</sequence>